<name>A0A3N4HAE6_ASCIM</name>
<protein>
    <submittedName>
        <fullName evidence="2">Uncharacterized protein</fullName>
    </submittedName>
</protein>
<gene>
    <name evidence="2" type="ORF">BJ508DRAFT_419883</name>
</gene>
<dbReference type="EMBL" id="ML119921">
    <property type="protein sequence ID" value="RPA71522.1"/>
    <property type="molecule type" value="Genomic_DNA"/>
</dbReference>
<keyword evidence="3" id="KW-1185">Reference proteome</keyword>
<evidence type="ECO:0000313" key="3">
    <source>
        <dbReference type="Proteomes" id="UP000275078"/>
    </source>
</evidence>
<dbReference type="Proteomes" id="UP000275078">
    <property type="component" value="Unassembled WGS sequence"/>
</dbReference>
<reference evidence="2 3" key="1">
    <citation type="journal article" date="2018" name="Nat. Ecol. Evol.">
        <title>Pezizomycetes genomes reveal the molecular basis of ectomycorrhizal truffle lifestyle.</title>
        <authorList>
            <person name="Murat C."/>
            <person name="Payen T."/>
            <person name="Noel B."/>
            <person name="Kuo A."/>
            <person name="Morin E."/>
            <person name="Chen J."/>
            <person name="Kohler A."/>
            <person name="Krizsan K."/>
            <person name="Balestrini R."/>
            <person name="Da Silva C."/>
            <person name="Montanini B."/>
            <person name="Hainaut M."/>
            <person name="Levati E."/>
            <person name="Barry K.W."/>
            <person name="Belfiori B."/>
            <person name="Cichocki N."/>
            <person name="Clum A."/>
            <person name="Dockter R.B."/>
            <person name="Fauchery L."/>
            <person name="Guy J."/>
            <person name="Iotti M."/>
            <person name="Le Tacon F."/>
            <person name="Lindquist E.A."/>
            <person name="Lipzen A."/>
            <person name="Malagnac F."/>
            <person name="Mello A."/>
            <person name="Molinier V."/>
            <person name="Miyauchi S."/>
            <person name="Poulain J."/>
            <person name="Riccioni C."/>
            <person name="Rubini A."/>
            <person name="Sitrit Y."/>
            <person name="Splivallo R."/>
            <person name="Traeger S."/>
            <person name="Wang M."/>
            <person name="Zifcakova L."/>
            <person name="Wipf D."/>
            <person name="Zambonelli A."/>
            <person name="Paolocci F."/>
            <person name="Nowrousian M."/>
            <person name="Ottonello S."/>
            <person name="Baldrian P."/>
            <person name="Spatafora J.W."/>
            <person name="Henrissat B."/>
            <person name="Nagy L.G."/>
            <person name="Aury J.M."/>
            <person name="Wincker P."/>
            <person name="Grigoriev I.V."/>
            <person name="Bonfante P."/>
            <person name="Martin F.M."/>
        </authorList>
    </citation>
    <scope>NUCLEOTIDE SEQUENCE [LARGE SCALE GENOMIC DNA]</scope>
    <source>
        <strain evidence="2 3">RN42</strain>
    </source>
</reference>
<dbReference type="AlphaFoldDB" id="A0A3N4HAE6"/>
<evidence type="ECO:0000256" key="1">
    <source>
        <dbReference type="SAM" id="SignalP"/>
    </source>
</evidence>
<accession>A0A3N4HAE6</accession>
<keyword evidence="1" id="KW-0732">Signal</keyword>
<organism evidence="2 3">
    <name type="scientific">Ascobolus immersus RN42</name>
    <dbReference type="NCBI Taxonomy" id="1160509"/>
    <lineage>
        <taxon>Eukaryota</taxon>
        <taxon>Fungi</taxon>
        <taxon>Dikarya</taxon>
        <taxon>Ascomycota</taxon>
        <taxon>Pezizomycotina</taxon>
        <taxon>Pezizomycetes</taxon>
        <taxon>Pezizales</taxon>
        <taxon>Ascobolaceae</taxon>
        <taxon>Ascobolus</taxon>
    </lineage>
</organism>
<feature type="chain" id="PRO_5018312227" evidence="1">
    <location>
        <begin position="19"/>
        <end position="167"/>
    </location>
</feature>
<proteinExistence type="predicted"/>
<evidence type="ECO:0000313" key="2">
    <source>
        <dbReference type="EMBL" id="RPA71522.1"/>
    </source>
</evidence>
<sequence length="167" mass="19037">MQLTKFLTLAALVLTVSAQAALSPDDAAPTGLFTRSDDKETKTSTLKLTVCLAKKKSCKTRTSGEISKKEKDDKELYPLKLDKCYNFGKKYNDKVRFIQVESEVETTIKRSGKKNRVTKKKGKGCCRFYRQRGCGGGELKKQKNGDKKEEVRWFEKRISSFRCEEKC</sequence>
<feature type="signal peptide" evidence="1">
    <location>
        <begin position="1"/>
        <end position="18"/>
    </location>
</feature>